<dbReference type="CDD" id="cd16380">
    <property type="entry name" value="YitT_C"/>
    <property type="match status" value="1"/>
</dbReference>
<feature type="domain" description="DUF2179" evidence="7">
    <location>
        <begin position="247"/>
        <end position="301"/>
    </location>
</feature>
<dbReference type="InterPro" id="IPR015867">
    <property type="entry name" value="N-reg_PII/ATP_PRibTrfase_C"/>
</dbReference>
<evidence type="ECO:0000256" key="1">
    <source>
        <dbReference type="ARBA" id="ARBA00004651"/>
    </source>
</evidence>
<dbReference type="InterPro" id="IPR051461">
    <property type="entry name" value="UPF0750_membrane"/>
</dbReference>
<evidence type="ECO:0000256" key="4">
    <source>
        <dbReference type="ARBA" id="ARBA00022989"/>
    </source>
</evidence>
<name>A0ABW4JK19_9BACL</name>
<protein>
    <submittedName>
        <fullName evidence="8">YitT family protein</fullName>
    </submittedName>
</protein>
<dbReference type="InterPro" id="IPR003740">
    <property type="entry name" value="YitT"/>
</dbReference>
<dbReference type="PANTHER" id="PTHR33545:SF5">
    <property type="entry name" value="UPF0750 MEMBRANE PROTEIN YITT"/>
    <property type="match status" value="1"/>
</dbReference>
<reference evidence="9" key="1">
    <citation type="journal article" date="2019" name="Int. J. Syst. Evol. Microbiol.">
        <title>The Global Catalogue of Microorganisms (GCM) 10K type strain sequencing project: providing services to taxonomists for standard genome sequencing and annotation.</title>
        <authorList>
            <consortium name="The Broad Institute Genomics Platform"/>
            <consortium name="The Broad Institute Genome Sequencing Center for Infectious Disease"/>
            <person name="Wu L."/>
            <person name="Ma J."/>
        </authorList>
    </citation>
    <scope>NUCLEOTIDE SEQUENCE [LARGE SCALE GENOMIC DNA]</scope>
    <source>
        <strain evidence="9">CGMCC 1.12286</strain>
    </source>
</reference>
<proteinExistence type="predicted"/>
<dbReference type="PIRSF" id="PIRSF006483">
    <property type="entry name" value="Membrane_protein_YitT"/>
    <property type="match status" value="1"/>
</dbReference>
<dbReference type="PANTHER" id="PTHR33545">
    <property type="entry name" value="UPF0750 MEMBRANE PROTEIN YITT-RELATED"/>
    <property type="match status" value="1"/>
</dbReference>
<gene>
    <name evidence="8" type="ORF">ACFSB2_18485</name>
</gene>
<dbReference type="Proteomes" id="UP001597079">
    <property type="component" value="Unassembled WGS sequence"/>
</dbReference>
<dbReference type="RefSeq" id="WP_377944571.1">
    <property type="nucleotide sequence ID" value="NZ_JBHUCX010000074.1"/>
</dbReference>
<dbReference type="EMBL" id="JBHUCX010000074">
    <property type="protein sequence ID" value="MFD1676664.1"/>
    <property type="molecule type" value="Genomic_DNA"/>
</dbReference>
<keyword evidence="5 6" id="KW-0472">Membrane</keyword>
<evidence type="ECO:0000256" key="2">
    <source>
        <dbReference type="ARBA" id="ARBA00022475"/>
    </source>
</evidence>
<organism evidence="8 9">
    <name type="scientific">Alicyclobacillus fodiniaquatilis</name>
    <dbReference type="NCBI Taxonomy" id="1661150"/>
    <lineage>
        <taxon>Bacteria</taxon>
        <taxon>Bacillati</taxon>
        <taxon>Bacillota</taxon>
        <taxon>Bacilli</taxon>
        <taxon>Bacillales</taxon>
        <taxon>Alicyclobacillaceae</taxon>
        <taxon>Alicyclobacillus</taxon>
    </lineage>
</organism>
<feature type="transmembrane region" description="Helical" evidence="6">
    <location>
        <begin position="77"/>
        <end position="99"/>
    </location>
</feature>
<evidence type="ECO:0000259" key="7">
    <source>
        <dbReference type="Pfam" id="PF10035"/>
    </source>
</evidence>
<sequence length="308" mass="33499">MKERSVFMKVNPAKVNSATRQLMRMNSPNHPILDWTWRIAVVIVADFIGAISVNNFLSPAHILAGGITGVAQIIHHYLHFIGLGTLFFIFNIPLFLLGYRYLGKKFILLTGIAIIGFSVFTDAVHLHFTTVNDPLLMGLYGGVLAGLSSGMVIRVGGSMGGTDILSLVIHRLTGKSVGSTGFIINVVIVLLSVFVFGVPAGMYTLVSMFASSRVISALMHFQHRKTALIVTAQPEILAKAIGERLVRGSTIIPASGAYTHTERGVLLCAMTHLEMSDLKEIVRAVDPHAFMTILDTTEVVGQFRQLNL</sequence>
<dbReference type="Gene3D" id="3.30.70.120">
    <property type="match status" value="1"/>
</dbReference>
<keyword evidence="4 6" id="KW-1133">Transmembrane helix</keyword>
<dbReference type="Pfam" id="PF02588">
    <property type="entry name" value="YitT_membrane"/>
    <property type="match status" value="1"/>
</dbReference>
<evidence type="ECO:0000256" key="3">
    <source>
        <dbReference type="ARBA" id="ARBA00022692"/>
    </source>
</evidence>
<feature type="transmembrane region" description="Helical" evidence="6">
    <location>
        <begin position="134"/>
        <end position="156"/>
    </location>
</feature>
<keyword evidence="9" id="KW-1185">Reference proteome</keyword>
<dbReference type="InterPro" id="IPR019264">
    <property type="entry name" value="DUF2179"/>
</dbReference>
<evidence type="ECO:0000313" key="9">
    <source>
        <dbReference type="Proteomes" id="UP001597079"/>
    </source>
</evidence>
<dbReference type="Pfam" id="PF10035">
    <property type="entry name" value="DUF2179"/>
    <property type="match status" value="1"/>
</dbReference>
<feature type="transmembrane region" description="Helical" evidence="6">
    <location>
        <begin position="106"/>
        <end position="128"/>
    </location>
</feature>
<feature type="transmembrane region" description="Helical" evidence="6">
    <location>
        <begin position="35"/>
        <end position="57"/>
    </location>
</feature>
<evidence type="ECO:0000313" key="8">
    <source>
        <dbReference type="EMBL" id="MFD1676664.1"/>
    </source>
</evidence>
<keyword evidence="2" id="KW-1003">Cell membrane</keyword>
<feature type="transmembrane region" description="Helical" evidence="6">
    <location>
        <begin position="177"/>
        <end position="196"/>
    </location>
</feature>
<comment type="subcellular location">
    <subcellularLocation>
        <location evidence="1">Cell membrane</location>
        <topology evidence="1">Multi-pass membrane protein</topology>
    </subcellularLocation>
</comment>
<keyword evidence="3 6" id="KW-0812">Transmembrane</keyword>
<evidence type="ECO:0000256" key="5">
    <source>
        <dbReference type="ARBA" id="ARBA00023136"/>
    </source>
</evidence>
<comment type="caution">
    <text evidence="8">The sequence shown here is derived from an EMBL/GenBank/DDBJ whole genome shotgun (WGS) entry which is preliminary data.</text>
</comment>
<accession>A0ABW4JK19</accession>
<evidence type="ECO:0000256" key="6">
    <source>
        <dbReference type="SAM" id="Phobius"/>
    </source>
</evidence>